<dbReference type="Proteomes" id="UP000053711">
    <property type="component" value="Unassembled WGS sequence"/>
</dbReference>
<gene>
    <name evidence="1" type="ORF">H640_04363</name>
</gene>
<evidence type="ECO:0000313" key="2">
    <source>
        <dbReference type="Proteomes" id="UP000053711"/>
    </source>
</evidence>
<organism evidence="1 2">
    <name type="scientific">Cutibacterium granulosum TM11</name>
    <dbReference type="NCBI Taxonomy" id="1292373"/>
    <lineage>
        <taxon>Bacteria</taxon>
        <taxon>Bacillati</taxon>
        <taxon>Actinomycetota</taxon>
        <taxon>Actinomycetes</taxon>
        <taxon>Propionibacteriales</taxon>
        <taxon>Propionibacteriaceae</taxon>
        <taxon>Cutibacterium</taxon>
    </lineage>
</organism>
<dbReference type="EMBL" id="AOST01000041">
    <property type="protein sequence ID" value="ERF66720.1"/>
    <property type="molecule type" value="Genomic_DNA"/>
</dbReference>
<keyword evidence="2" id="KW-1185">Reference proteome</keyword>
<evidence type="ECO:0000313" key="1">
    <source>
        <dbReference type="EMBL" id="ERF66720.1"/>
    </source>
</evidence>
<protein>
    <submittedName>
        <fullName evidence="1">Uncharacterized protein</fullName>
    </submittedName>
</protein>
<proteinExistence type="predicted"/>
<sequence>MFVKALTVLPYAENRIRQATRGVMVPMRGTTDIATQLDERGRSFLHTRQMDRPRGVIESSRN</sequence>
<accession>A0ACB4UP27</accession>
<comment type="caution">
    <text evidence="1">The sequence shown here is derived from an EMBL/GenBank/DDBJ whole genome shotgun (WGS) entry which is preliminary data.</text>
</comment>
<reference evidence="1 2" key="1">
    <citation type="journal article" date="2013" name="BMC Genomics">
        <title>Comparative genomics reveals distinct host-interacting traits of three major human-associated propionibacteria.</title>
        <authorList>
            <person name="Mak T.N."/>
            <person name="Schmid M."/>
            <person name="Brzuszkiewicz E."/>
            <person name="Zeng G."/>
            <person name="Meyer R."/>
            <person name="Sfanos K.S."/>
            <person name="Brinkmann V."/>
            <person name="Meyer T.F."/>
            <person name="Bruggemann H."/>
        </authorList>
    </citation>
    <scope>NUCLEOTIDE SEQUENCE [LARGE SCALE GENOMIC DNA]</scope>
    <source>
        <strain evidence="1 2">TM11</strain>
    </source>
</reference>
<name>A0ACB4UP27_9ACTN</name>